<dbReference type="AlphaFoldDB" id="A0A4D6X938"/>
<feature type="region of interest" description="Disordered" evidence="13">
    <location>
        <begin position="1"/>
        <end position="20"/>
    </location>
</feature>
<accession>A0A4D6X938</accession>
<keyword evidence="9 16" id="KW-0675">Receptor</keyword>
<evidence type="ECO:0000256" key="10">
    <source>
        <dbReference type="ARBA" id="ARBA00023237"/>
    </source>
</evidence>
<name>A0A4D6X938_PSEPU</name>
<evidence type="ECO:0000256" key="7">
    <source>
        <dbReference type="ARBA" id="ARBA00023077"/>
    </source>
</evidence>
<keyword evidence="10 11" id="KW-0998">Cell outer membrane</keyword>
<dbReference type="InterPro" id="IPR000531">
    <property type="entry name" value="Beta-barrel_TonB"/>
</dbReference>
<dbReference type="SUPFAM" id="SSF56935">
    <property type="entry name" value="Porins"/>
    <property type="match status" value="1"/>
</dbReference>
<evidence type="ECO:0000256" key="11">
    <source>
        <dbReference type="PROSITE-ProRule" id="PRU01360"/>
    </source>
</evidence>
<comment type="similarity">
    <text evidence="2">Belongs to the TonB-dependent receptor family. Hemoglobin/haptoglobin binding protein subfamily.</text>
</comment>
<dbReference type="GO" id="GO:0009279">
    <property type="term" value="C:cell outer membrane"/>
    <property type="evidence" value="ECO:0007669"/>
    <property type="project" value="UniProtKB-SubCell"/>
</dbReference>
<keyword evidence="7 12" id="KW-0798">TonB box</keyword>
<evidence type="ECO:0000256" key="8">
    <source>
        <dbReference type="ARBA" id="ARBA00023136"/>
    </source>
</evidence>
<evidence type="ECO:0000256" key="3">
    <source>
        <dbReference type="ARBA" id="ARBA00022448"/>
    </source>
</evidence>
<dbReference type="OrthoDB" id="8663017at2"/>
<evidence type="ECO:0000259" key="14">
    <source>
        <dbReference type="Pfam" id="PF00593"/>
    </source>
</evidence>
<evidence type="ECO:0000256" key="4">
    <source>
        <dbReference type="ARBA" id="ARBA00022452"/>
    </source>
</evidence>
<dbReference type="GO" id="GO:0044718">
    <property type="term" value="P:siderophore transmembrane transport"/>
    <property type="evidence" value="ECO:0007669"/>
    <property type="project" value="TreeGrafter"/>
</dbReference>
<evidence type="ECO:0000256" key="1">
    <source>
        <dbReference type="ARBA" id="ARBA00004571"/>
    </source>
</evidence>
<dbReference type="InterPro" id="IPR039426">
    <property type="entry name" value="TonB-dep_rcpt-like"/>
</dbReference>
<keyword evidence="5 11" id="KW-0812">Transmembrane</keyword>
<reference evidence="17" key="1">
    <citation type="submission" date="2019-04" db="EMBL/GenBank/DDBJ databases">
        <title>Genome sequence of Pseudomonas putida 1290, an auxin catabolizing strain.</title>
        <authorList>
            <person name="Laird T.S."/>
            <person name="Leveau J.H.J."/>
        </authorList>
    </citation>
    <scope>NUCLEOTIDE SEQUENCE [LARGE SCALE GENOMIC DNA]</scope>
    <source>
        <strain evidence="17">1290</strain>
    </source>
</reference>
<evidence type="ECO:0000313" key="16">
    <source>
        <dbReference type="EMBL" id="QCI13226.1"/>
    </source>
</evidence>
<sequence length="729" mass="80685">MKADRSRAPAEGAEQLAQHNSKHRKAVLMYGCMKRGRVWVLTGAALTGLGASEPASALEVEAPEVAELDAIEVTGEGGRSGRLDPLARSKVSNDAQSLPAAVSTITDEELRTLNVDRDISNIYRRVPGVVANNIDQGDTGNGFRMRGFATNGTHGADVAVYVDGVPQNIPSSQGGAGHGPVFMEWLTPQMIKRVDVIKGPVSALFGDQNRAGAVNIETLDGGDVASSIGLDIASYDGRRANLVLAGEHAGFESLFVADVYKTNGYRKAAETNRDNYFWKLSKVFDDARYSTRFSHYESDFKNDGYLNLPALRAGTIGRRDTDNLYGFGNANRNTLVFNRAPAYDEAGLYYGGYYENFRRVRAISNGTVTHNYGKDDRDIYGGRVAYNFVFPDTAALMVGADIRRDKGDAFRQQYRDFEPTPNFYYDFDMDLITYGVFAQGQYKPFESLKLLAGVRYDRFDYDIDNLKFRNADTGYHSSVTTPKFGLVWTPIEQLELFTNVAQGFRSPAAEYISSGSSSALPPSQTGGQVNGDVRPSKVKSYDIGFTVRPTERLSNTTEFYYIENDSETVQTSPGVYEQVGDTTRRGAETSFIYRVTSTVSTYMSYGRIIDAVINNPPAGTGALLVVPEHTYKAGVQYRNAFMNGQLTLNADVYHLDGIPYYIGTEKHEMPPYTRYDLRASYDYRDYQFSVYGTFQPHRYGTEIAYGTNSGLVIVPQPSTTLGASVRYYF</sequence>
<evidence type="ECO:0000256" key="9">
    <source>
        <dbReference type="ARBA" id="ARBA00023170"/>
    </source>
</evidence>
<keyword evidence="8 11" id="KW-0472">Membrane</keyword>
<evidence type="ECO:0000256" key="6">
    <source>
        <dbReference type="ARBA" id="ARBA00022729"/>
    </source>
</evidence>
<evidence type="ECO:0000256" key="13">
    <source>
        <dbReference type="SAM" id="MobiDB-lite"/>
    </source>
</evidence>
<dbReference type="PANTHER" id="PTHR30069">
    <property type="entry name" value="TONB-DEPENDENT OUTER MEMBRANE RECEPTOR"/>
    <property type="match status" value="1"/>
</dbReference>
<protein>
    <submittedName>
        <fullName evidence="16">TonB-dependent receptor</fullName>
    </submittedName>
</protein>
<evidence type="ECO:0000256" key="12">
    <source>
        <dbReference type="RuleBase" id="RU003357"/>
    </source>
</evidence>
<dbReference type="Pfam" id="PF00593">
    <property type="entry name" value="TonB_dep_Rec_b-barrel"/>
    <property type="match status" value="1"/>
</dbReference>
<feature type="domain" description="TonB-dependent receptor plug" evidence="15">
    <location>
        <begin position="95"/>
        <end position="212"/>
    </location>
</feature>
<dbReference type="Proteomes" id="UP000298551">
    <property type="component" value="Chromosome"/>
</dbReference>
<dbReference type="Pfam" id="PF07715">
    <property type="entry name" value="Plug"/>
    <property type="match status" value="1"/>
</dbReference>
<dbReference type="CDD" id="cd01347">
    <property type="entry name" value="ligand_gated_channel"/>
    <property type="match status" value="1"/>
</dbReference>
<dbReference type="RefSeq" id="WP_136915371.1">
    <property type="nucleotide sequence ID" value="NZ_CP039371.1"/>
</dbReference>
<dbReference type="InterPro" id="IPR037066">
    <property type="entry name" value="Plug_dom_sf"/>
</dbReference>
<dbReference type="EMBL" id="CP039371">
    <property type="protein sequence ID" value="QCI13226.1"/>
    <property type="molecule type" value="Genomic_DNA"/>
</dbReference>
<evidence type="ECO:0000256" key="5">
    <source>
        <dbReference type="ARBA" id="ARBA00022692"/>
    </source>
</evidence>
<dbReference type="GO" id="GO:0015344">
    <property type="term" value="F:siderophore uptake transmembrane transporter activity"/>
    <property type="evidence" value="ECO:0007669"/>
    <property type="project" value="TreeGrafter"/>
</dbReference>
<feature type="domain" description="TonB-dependent receptor-like beta-barrel" evidence="14">
    <location>
        <begin position="273"/>
        <end position="689"/>
    </location>
</feature>
<dbReference type="Gene3D" id="2.40.170.20">
    <property type="entry name" value="TonB-dependent receptor, beta-barrel domain"/>
    <property type="match status" value="1"/>
</dbReference>
<keyword evidence="3 11" id="KW-0813">Transport</keyword>
<gene>
    <name evidence="16" type="ORF">E6B08_18420</name>
</gene>
<dbReference type="InterPro" id="IPR036942">
    <property type="entry name" value="Beta-barrel_TonB_sf"/>
</dbReference>
<evidence type="ECO:0000256" key="2">
    <source>
        <dbReference type="ARBA" id="ARBA00008143"/>
    </source>
</evidence>
<organism evidence="16 17">
    <name type="scientific">Pseudomonas putida</name>
    <name type="common">Arthrobacter siderocapsulatus</name>
    <dbReference type="NCBI Taxonomy" id="303"/>
    <lineage>
        <taxon>Bacteria</taxon>
        <taxon>Pseudomonadati</taxon>
        <taxon>Pseudomonadota</taxon>
        <taxon>Gammaproteobacteria</taxon>
        <taxon>Pseudomonadales</taxon>
        <taxon>Pseudomonadaceae</taxon>
        <taxon>Pseudomonas</taxon>
    </lineage>
</organism>
<comment type="subcellular location">
    <subcellularLocation>
        <location evidence="1 11">Cell outer membrane</location>
        <topology evidence="1 11">Multi-pass membrane protein</topology>
    </subcellularLocation>
</comment>
<keyword evidence="6" id="KW-0732">Signal</keyword>
<evidence type="ECO:0000259" key="15">
    <source>
        <dbReference type="Pfam" id="PF07715"/>
    </source>
</evidence>
<proteinExistence type="inferred from homology"/>
<dbReference type="InterPro" id="IPR012910">
    <property type="entry name" value="Plug_dom"/>
</dbReference>
<dbReference type="PROSITE" id="PS52016">
    <property type="entry name" value="TONB_DEPENDENT_REC_3"/>
    <property type="match status" value="1"/>
</dbReference>
<dbReference type="PANTHER" id="PTHR30069:SF29">
    <property type="entry name" value="HEMOGLOBIN AND HEMOGLOBIN-HAPTOGLOBIN-BINDING PROTEIN 1-RELATED"/>
    <property type="match status" value="1"/>
</dbReference>
<dbReference type="Gene3D" id="2.170.130.10">
    <property type="entry name" value="TonB-dependent receptor, plug domain"/>
    <property type="match status" value="1"/>
</dbReference>
<keyword evidence="4 11" id="KW-1134">Transmembrane beta strand</keyword>
<evidence type="ECO:0000313" key="17">
    <source>
        <dbReference type="Proteomes" id="UP000298551"/>
    </source>
</evidence>